<dbReference type="EMBL" id="CP015218">
    <property type="protein sequence ID" value="AOP36358.1"/>
    <property type="molecule type" value="Genomic_DNA"/>
</dbReference>
<dbReference type="Proteomes" id="UP000094197">
    <property type="component" value="Chromosome 2"/>
</dbReference>
<organism evidence="1 2">
    <name type="scientific">Leptospira tipperaryensis</name>
    <dbReference type="NCBI Taxonomy" id="2564040"/>
    <lineage>
        <taxon>Bacteria</taxon>
        <taxon>Pseudomonadati</taxon>
        <taxon>Spirochaetota</taxon>
        <taxon>Spirochaetia</taxon>
        <taxon>Leptospirales</taxon>
        <taxon>Leptospiraceae</taxon>
        <taxon>Leptospira</taxon>
    </lineage>
</organism>
<proteinExistence type="predicted"/>
<dbReference type="AlphaFoldDB" id="A0A1D7V3F9"/>
<reference evidence="1 2" key="1">
    <citation type="submission" date="2016-04" db="EMBL/GenBank/DDBJ databases">
        <title>Complete genome seqeunce of Leptospira alstonii serovar Room22.</title>
        <authorList>
            <person name="Nally J.E."/>
            <person name="Bayles D.O."/>
            <person name="Hurley D."/>
            <person name="Fanning S."/>
            <person name="McMahon B.J."/>
            <person name="Arent Z."/>
        </authorList>
    </citation>
    <scope>NUCLEOTIDE SEQUENCE [LARGE SCALE GENOMIC DNA]</scope>
    <source>
        <strain evidence="1 2">GWTS #1</strain>
    </source>
</reference>
<dbReference type="KEGG" id="laj:A0128_20280"/>
<evidence type="ECO:0000313" key="2">
    <source>
        <dbReference type="Proteomes" id="UP000094197"/>
    </source>
</evidence>
<protein>
    <submittedName>
        <fullName evidence="1">Uncharacterized protein</fullName>
    </submittedName>
</protein>
<name>A0A1D7V3F9_9LEPT</name>
<gene>
    <name evidence="1" type="ORF">A0128_20280</name>
</gene>
<evidence type="ECO:0000313" key="1">
    <source>
        <dbReference type="EMBL" id="AOP36358.1"/>
    </source>
</evidence>
<keyword evidence="2" id="KW-1185">Reference proteome</keyword>
<sequence>MNTFAGPIRNRESPLCSDNFSVKAAGPALILGGGVGGGKNPETFLYHKIILFARKKFPCIS</sequence>
<accession>A0A1D7V3F9</accession>